<dbReference type="Proteomes" id="UP000030140">
    <property type="component" value="Unassembled WGS sequence"/>
</dbReference>
<evidence type="ECO:0000313" key="2">
    <source>
        <dbReference type="EMBL" id="KGO06371.1"/>
    </source>
</evidence>
<feature type="transmembrane region" description="Helical" evidence="1">
    <location>
        <begin position="43"/>
        <end position="64"/>
    </location>
</feature>
<keyword evidence="1" id="KW-1133">Transmembrane helix</keyword>
<name>A0A0A2GVR5_9FLAO</name>
<gene>
    <name evidence="2" type="ORF">NV36_05625</name>
</gene>
<sequence length="144" mass="14796">MGLHKILKFIVAIVGVAALVVAGMVWANNDAIVGGDSQNLVDIMILLAWAVIGIALVLVVVFVLKGLFSGNAKNTLVGAGSFLLIVAISYFAASGAEEVPMKDGEVLSASGSQWVSAGINAFFILAAIAIILMLVSGAKKLVNK</sequence>
<feature type="transmembrane region" description="Helical" evidence="1">
    <location>
        <begin position="113"/>
        <end position="135"/>
    </location>
</feature>
<evidence type="ECO:0000256" key="1">
    <source>
        <dbReference type="SAM" id="Phobius"/>
    </source>
</evidence>
<feature type="transmembrane region" description="Helical" evidence="1">
    <location>
        <begin position="76"/>
        <end position="93"/>
    </location>
</feature>
<dbReference type="RefSeq" id="WP_021778273.1">
    <property type="nucleotide sequence ID" value="NZ_CP015125.1"/>
</dbReference>
<keyword evidence="3" id="KW-1185">Reference proteome</keyword>
<protein>
    <submittedName>
        <fullName evidence="2">Membrane protein</fullName>
    </submittedName>
</protein>
<dbReference type="EMBL" id="JSAQ01000001">
    <property type="protein sequence ID" value="KGO06371.1"/>
    <property type="molecule type" value="Genomic_DNA"/>
</dbReference>
<comment type="caution">
    <text evidence="2">The sequence shown here is derived from an EMBL/GenBank/DDBJ whole genome shotgun (WGS) entry which is preliminary data.</text>
</comment>
<dbReference type="KEGG" id="ddo:I597_2898"/>
<proteinExistence type="predicted"/>
<keyword evidence="1" id="KW-0812">Transmembrane</keyword>
<dbReference type="AlphaFoldDB" id="A0A0A2GVR5"/>
<evidence type="ECO:0000313" key="3">
    <source>
        <dbReference type="Proteomes" id="UP000030140"/>
    </source>
</evidence>
<reference evidence="2 3" key="1">
    <citation type="submission" date="2014-10" db="EMBL/GenBank/DDBJ databases">
        <title>Draft genome sequence of the proteorhodopsin-containing marine bacterium Dokdonia donghaensis.</title>
        <authorList>
            <person name="Gomez-Consarnau L."/>
            <person name="Gonzalez J.M."/>
            <person name="Riedel T."/>
            <person name="Jaenicke S."/>
            <person name="Wagner-Doebler I."/>
            <person name="Fuhrman J.A."/>
        </authorList>
    </citation>
    <scope>NUCLEOTIDE SEQUENCE [LARGE SCALE GENOMIC DNA]</scope>
    <source>
        <strain evidence="2 3">DSW-1</strain>
    </source>
</reference>
<dbReference type="PATRIC" id="fig|1300343.5.peg.2947"/>
<dbReference type="OrthoDB" id="1446429at2"/>
<accession>A0A0A2GVR5</accession>
<keyword evidence="1" id="KW-0472">Membrane</keyword>
<organism evidence="2 3">
    <name type="scientific">Dokdonia donghaensis DSW-1</name>
    <dbReference type="NCBI Taxonomy" id="1300343"/>
    <lineage>
        <taxon>Bacteria</taxon>
        <taxon>Pseudomonadati</taxon>
        <taxon>Bacteroidota</taxon>
        <taxon>Flavobacteriia</taxon>
        <taxon>Flavobacteriales</taxon>
        <taxon>Flavobacteriaceae</taxon>
        <taxon>Dokdonia</taxon>
    </lineage>
</organism>